<evidence type="ECO:0000256" key="3">
    <source>
        <dbReference type="ARBA" id="ARBA00023014"/>
    </source>
</evidence>
<dbReference type="GO" id="GO:0005739">
    <property type="term" value="C:mitochondrion"/>
    <property type="evidence" value="ECO:0007669"/>
    <property type="project" value="TreeGrafter"/>
</dbReference>
<dbReference type="InterPro" id="IPR001030">
    <property type="entry name" value="Acoase/IPM_deHydtase_lsu_aba"/>
</dbReference>
<comment type="caution">
    <text evidence="5">The sequence shown here is derived from an EMBL/GenBank/DDBJ whole genome shotgun (WGS) entry which is preliminary data.</text>
</comment>
<sequence>VILANTCGPCIGQWDRKDVPKGMPNSIITSYNQNFTGHNNANPATHAFIASPDIATAIVFTSSLSFNPTTDTLIGSNGKPF</sequence>
<evidence type="ECO:0000313" key="5">
    <source>
        <dbReference type="EMBL" id="KAK0494361.1"/>
    </source>
</evidence>
<evidence type="ECO:0000313" key="6">
    <source>
        <dbReference type="Proteomes" id="UP001175228"/>
    </source>
</evidence>
<evidence type="ECO:0000259" key="4">
    <source>
        <dbReference type="Pfam" id="PF00330"/>
    </source>
</evidence>
<dbReference type="Gene3D" id="3.30.499.10">
    <property type="entry name" value="Aconitase, domain 3"/>
    <property type="match status" value="1"/>
</dbReference>
<feature type="non-terminal residue" evidence="5">
    <location>
        <position position="1"/>
    </location>
</feature>
<gene>
    <name evidence="5" type="ORF">EDD18DRAFT_1047364</name>
</gene>
<dbReference type="GO" id="GO:0046872">
    <property type="term" value="F:metal ion binding"/>
    <property type="evidence" value="ECO:0007669"/>
    <property type="project" value="UniProtKB-KW"/>
</dbReference>
<dbReference type="GO" id="GO:0051539">
    <property type="term" value="F:4 iron, 4 sulfur cluster binding"/>
    <property type="evidence" value="ECO:0007669"/>
    <property type="project" value="TreeGrafter"/>
</dbReference>
<dbReference type="Proteomes" id="UP001175228">
    <property type="component" value="Unassembled WGS sequence"/>
</dbReference>
<proteinExistence type="predicted"/>
<dbReference type="AlphaFoldDB" id="A0AA39Q2U9"/>
<keyword evidence="6" id="KW-1185">Reference proteome</keyword>
<dbReference type="InterPro" id="IPR036008">
    <property type="entry name" value="Aconitase_4Fe-4S_dom"/>
</dbReference>
<feature type="non-terminal residue" evidence="5">
    <location>
        <position position="81"/>
    </location>
</feature>
<reference evidence="5" key="1">
    <citation type="submission" date="2023-06" db="EMBL/GenBank/DDBJ databases">
        <authorList>
            <consortium name="Lawrence Berkeley National Laboratory"/>
            <person name="Ahrendt S."/>
            <person name="Sahu N."/>
            <person name="Indic B."/>
            <person name="Wong-Bajracharya J."/>
            <person name="Merenyi Z."/>
            <person name="Ke H.-M."/>
            <person name="Monk M."/>
            <person name="Kocsube S."/>
            <person name="Drula E."/>
            <person name="Lipzen A."/>
            <person name="Balint B."/>
            <person name="Henrissat B."/>
            <person name="Andreopoulos B."/>
            <person name="Martin F.M."/>
            <person name="Harder C.B."/>
            <person name="Rigling D."/>
            <person name="Ford K.L."/>
            <person name="Foster G.D."/>
            <person name="Pangilinan J."/>
            <person name="Papanicolaou A."/>
            <person name="Barry K."/>
            <person name="LaButti K."/>
            <person name="Viragh M."/>
            <person name="Koriabine M."/>
            <person name="Yan M."/>
            <person name="Riley R."/>
            <person name="Champramary S."/>
            <person name="Plett K.L."/>
            <person name="Tsai I.J."/>
            <person name="Slot J."/>
            <person name="Sipos G."/>
            <person name="Plett J."/>
            <person name="Nagy L.G."/>
            <person name="Grigoriev I.V."/>
        </authorList>
    </citation>
    <scope>NUCLEOTIDE SEQUENCE</scope>
    <source>
        <strain evidence="5">HWK02</strain>
    </source>
</reference>
<dbReference type="PANTHER" id="PTHR43160:SF3">
    <property type="entry name" value="ACONITATE HYDRATASE, MITOCHONDRIAL"/>
    <property type="match status" value="1"/>
</dbReference>
<name>A0AA39Q2U9_9AGAR</name>
<keyword evidence="1" id="KW-0479">Metal-binding</keyword>
<accession>A0AA39Q2U9</accession>
<dbReference type="GO" id="GO:0006099">
    <property type="term" value="P:tricarboxylic acid cycle"/>
    <property type="evidence" value="ECO:0007669"/>
    <property type="project" value="TreeGrafter"/>
</dbReference>
<dbReference type="Pfam" id="PF00330">
    <property type="entry name" value="Aconitase"/>
    <property type="match status" value="1"/>
</dbReference>
<dbReference type="InterPro" id="IPR050926">
    <property type="entry name" value="Aconitase/IPM_isomerase"/>
</dbReference>
<dbReference type="GO" id="GO:0003994">
    <property type="term" value="F:aconitate hydratase activity"/>
    <property type="evidence" value="ECO:0007669"/>
    <property type="project" value="TreeGrafter"/>
</dbReference>
<protein>
    <submittedName>
        <fullName evidence="5">Aconitase family-domain-containing protein</fullName>
    </submittedName>
</protein>
<feature type="domain" description="Aconitase/3-isopropylmalate dehydratase large subunit alpha/beta/alpha" evidence="4">
    <location>
        <begin position="2"/>
        <end position="60"/>
    </location>
</feature>
<dbReference type="SUPFAM" id="SSF53732">
    <property type="entry name" value="Aconitase iron-sulfur domain"/>
    <property type="match status" value="1"/>
</dbReference>
<evidence type="ECO:0000256" key="1">
    <source>
        <dbReference type="ARBA" id="ARBA00022723"/>
    </source>
</evidence>
<dbReference type="GO" id="GO:0005829">
    <property type="term" value="C:cytosol"/>
    <property type="evidence" value="ECO:0007669"/>
    <property type="project" value="TreeGrafter"/>
</dbReference>
<organism evidence="5 6">
    <name type="scientific">Armillaria luteobubalina</name>
    <dbReference type="NCBI Taxonomy" id="153913"/>
    <lineage>
        <taxon>Eukaryota</taxon>
        <taxon>Fungi</taxon>
        <taxon>Dikarya</taxon>
        <taxon>Basidiomycota</taxon>
        <taxon>Agaricomycotina</taxon>
        <taxon>Agaricomycetes</taxon>
        <taxon>Agaricomycetidae</taxon>
        <taxon>Agaricales</taxon>
        <taxon>Marasmiineae</taxon>
        <taxon>Physalacriaceae</taxon>
        <taxon>Armillaria</taxon>
    </lineage>
</organism>
<keyword evidence="2" id="KW-0408">Iron</keyword>
<dbReference type="InterPro" id="IPR015931">
    <property type="entry name" value="Acnase/IPM_dHydase_lsu_aba_1/3"/>
</dbReference>
<keyword evidence="3" id="KW-0411">Iron-sulfur</keyword>
<evidence type="ECO:0000256" key="2">
    <source>
        <dbReference type="ARBA" id="ARBA00023004"/>
    </source>
</evidence>
<dbReference type="EMBL" id="JAUEPU010000021">
    <property type="protein sequence ID" value="KAK0494361.1"/>
    <property type="molecule type" value="Genomic_DNA"/>
</dbReference>
<dbReference type="PANTHER" id="PTHR43160">
    <property type="entry name" value="ACONITATE HYDRATASE B"/>
    <property type="match status" value="1"/>
</dbReference>